<accession>A0A4S8H9Z3</accession>
<evidence type="ECO:0000313" key="1">
    <source>
        <dbReference type="EMBL" id="THU31523.1"/>
    </source>
</evidence>
<dbReference type="AlphaFoldDB" id="A0A4S8H9Z3"/>
<name>A0A4S8H9Z3_9BACT</name>
<gene>
    <name evidence="1" type="ORF">FAM09_28270</name>
</gene>
<organism evidence="1 2">
    <name type="scientific">Niastella caeni</name>
    <dbReference type="NCBI Taxonomy" id="2569763"/>
    <lineage>
        <taxon>Bacteria</taxon>
        <taxon>Pseudomonadati</taxon>
        <taxon>Bacteroidota</taxon>
        <taxon>Chitinophagia</taxon>
        <taxon>Chitinophagales</taxon>
        <taxon>Chitinophagaceae</taxon>
        <taxon>Niastella</taxon>
    </lineage>
</organism>
<dbReference type="EMBL" id="STFF01000013">
    <property type="protein sequence ID" value="THU31523.1"/>
    <property type="molecule type" value="Genomic_DNA"/>
</dbReference>
<reference evidence="1 2" key="1">
    <citation type="submission" date="2019-04" db="EMBL/GenBank/DDBJ databases">
        <title>Niastella caeni sp. nov., isolated from activated sludge.</title>
        <authorList>
            <person name="Sheng M."/>
        </authorList>
    </citation>
    <scope>NUCLEOTIDE SEQUENCE [LARGE SCALE GENOMIC DNA]</scope>
    <source>
        <strain evidence="1 2">HX-2-15</strain>
    </source>
</reference>
<dbReference type="Proteomes" id="UP000306918">
    <property type="component" value="Unassembled WGS sequence"/>
</dbReference>
<proteinExistence type="predicted"/>
<sequence length="191" mass="22765">MKNSSLLQQCLLTYKKIQQEIQIHESQLPDEIKWIEWGFGASMQAWLNIEKITAGYRFINQQEEVCFYKSQKTRFTGLIDYFAFLYKSVLFQPEDYMKRGEYWRIELNTCNEVISRVKLACLQYKQQQPDTDIYFLQHNNQQPLLFGSNVSIFNFNNTSYSCLLGRLIALKKYKKYIQEKIYNEIPLSQTG</sequence>
<keyword evidence="2" id="KW-1185">Reference proteome</keyword>
<comment type="caution">
    <text evidence="1">The sequence shown here is derived from an EMBL/GenBank/DDBJ whole genome shotgun (WGS) entry which is preliminary data.</text>
</comment>
<protein>
    <submittedName>
        <fullName evidence="1">Uncharacterized protein</fullName>
    </submittedName>
</protein>
<dbReference type="RefSeq" id="WP_136580529.1">
    <property type="nucleotide sequence ID" value="NZ_STFF01000013.1"/>
</dbReference>
<evidence type="ECO:0000313" key="2">
    <source>
        <dbReference type="Proteomes" id="UP000306918"/>
    </source>
</evidence>
<dbReference type="OrthoDB" id="660148at2"/>